<keyword evidence="6 13" id="KW-0812">Transmembrane</keyword>
<evidence type="ECO:0000313" key="15">
    <source>
        <dbReference type="EMBL" id="SOD56383.1"/>
    </source>
</evidence>
<feature type="transmembrane region" description="Helical" evidence="13">
    <location>
        <begin position="45"/>
        <end position="68"/>
    </location>
</feature>
<dbReference type="GO" id="GO:0046872">
    <property type="term" value="F:metal ion binding"/>
    <property type="evidence" value="ECO:0007669"/>
    <property type="project" value="UniProtKB-KW"/>
</dbReference>
<sequence length="204" mass="22658">MTLKNTADRWGPVSQSLHWLIVLLILGLAVVGLTMGELPKTPKYFWVYTAHKSLGLTVLALVLLRLGWRLYAGSPDPVPGTPTWQHRIASFTHALLYALILAMPLSGWLYDSASGLRPFRWFGLFNVPKLTAPDEAVSSFARGAHGWLFWLLVALVLLHAGAALYHHLFQRDATLARMLPQGWLKPAPTESTPENTPKDPPHVV</sequence>
<comment type="similarity">
    <text evidence="12">Belongs to the cytochrome b561 family.</text>
</comment>
<comment type="cofactor">
    <cofactor evidence="1">
        <name>heme b</name>
        <dbReference type="ChEBI" id="CHEBI:60344"/>
    </cofactor>
</comment>
<evidence type="ECO:0000256" key="3">
    <source>
        <dbReference type="ARBA" id="ARBA00022448"/>
    </source>
</evidence>
<dbReference type="InterPro" id="IPR011577">
    <property type="entry name" value="Cyt_b561_bac/Ni-Hgenase"/>
</dbReference>
<dbReference type="OrthoDB" id="8589936at2"/>
<dbReference type="RefSeq" id="WP_097123110.1">
    <property type="nucleotide sequence ID" value="NZ_OCND01000009.1"/>
</dbReference>
<dbReference type="PANTHER" id="PTHR30529:SF7">
    <property type="entry name" value="CYTOCHROME B561 BACTERIAL_NI-HYDROGENASE DOMAIN-CONTAINING PROTEIN"/>
    <property type="match status" value="1"/>
</dbReference>
<evidence type="ECO:0000256" key="8">
    <source>
        <dbReference type="ARBA" id="ARBA00022982"/>
    </source>
</evidence>
<gene>
    <name evidence="15" type="ORF">SAMN06296416_109106</name>
</gene>
<dbReference type="GO" id="GO:0009055">
    <property type="term" value="F:electron transfer activity"/>
    <property type="evidence" value="ECO:0007669"/>
    <property type="project" value="InterPro"/>
</dbReference>
<dbReference type="EMBL" id="OCND01000009">
    <property type="protein sequence ID" value="SOD56383.1"/>
    <property type="molecule type" value="Genomic_DNA"/>
</dbReference>
<dbReference type="InterPro" id="IPR052168">
    <property type="entry name" value="Cytochrome_b561_oxidase"/>
</dbReference>
<keyword evidence="7" id="KW-0479">Metal-binding</keyword>
<evidence type="ECO:0000256" key="12">
    <source>
        <dbReference type="ARBA" id="ARBA00037975"/>
    </source>
</evidence>
<evidence type="ECO:0000256" key="13">
    <source>
        <dbReference type="SAM" id="Phobius"/>
    </source>
</evidence>
<keyword evidence="16" id="KW-1185">Reference proteome</keyword>
<keyword evidence="9 13" id="KW-1133">Transmembrane helix</keyword>
<feature type="transmembrane region" description="Helical" evidence="13">
    <location>
        <begin position="147"/>
        <end position="168"/>
    </location>
</feature>
<reference evidence="15 16" key="1">
    <citation type="submission" date="2017-09" db="EMBL/GenBank/DDBJ databases">
        <authorList>
            <person name="Ehlers B."/>
            <person name="Leendertz F.H."/>
        </authorList>
    </citation>
    <scope>NUCLEOTIDE SEQUENCE [LARGE SCALE GENOMIC DNA]</scope>
    <source>
        <strain evidence="15 16">CGMCC 1.10978</strain>
    </source>
</reference>
<protein>
    <submittedName>
        <fullName evidence="15">Cytochrome b561</fullName>
    </submittedName>
</protein>
<comment type="subcellular location">
    <subcellularLocation>
        <location evidence="2">Cell membrane</location>
        <topology evidence="2">Multi-pass membrane protein</topology>
    </subcellularLocation>
</comment>
<name>A0A286DCL4_9GAMM</name>
<dbReference type="GO" id="GO:0020037">
    <property type="term" value="F:heme binding"/>
    <property type="evidence" value="ECO:0007669"/>
    <property type="project" value="TreeGrafter"/>
</dbReference>
<feature type="transmembrane region" description="Helical" evidence="13">
    <location>
        <begin position="88"/>
        <end position="110"/>
    </location>
</feature>
<dbReference type="Pfam" id="PF01292">
    <property type="entry name" value="Ni_hydr_CYTB"/>
    <property type="match status" value="1"/>
</dbReference>
<evidence type="ECO:0000256" key="1">
    <source>
        <dbReference type="ARBA" id="ARBA00001970"/>
    </source>
</evidence>
<evidence type="ECO:0000256" key="2">
    <source>
        <dbReference type="ARBA" id="ARBA00004651"/>
    </source>
</evidence>
<dbReference type="SUPFAM" id="SSF81342">
    <property type="entry name" value="Transmembrane di-heme cytochromes"/>
    <property type="match status" value="1"/>
</dbReference>
<evidence type="ECO:0000256" key="6">
    <source>
        <dbReference type="ARBA" id="ARBA00022692"/>
    </source>
</evidence>
<feature type="domain" description="Cytochrome b561 bacterial/Ni-hydrogenase" evidence="14">
    <location>
        <begin position="9"/>
        <end position="180"/>
    </location>
</feature>
<accession>A0A286DCL4</accession>
<dbReference type="AlphaFoldDB" id="A0A286DCL4"/>
<evidence type="ECO:0000256" key="9">
    <source>
        <dbReference type="ARBA" id="ARBA00022989"/>
    </source>
</evidence>
<organism evidence="15 16">
    <name type="scientific">Pseudoxanthomonas wuyuanensis</name>
    <dbReference type="NCBI Taxonomy" id="1073196"/>
    <lineage>
        <taxon>Bacteria</taxon>
        <taxon>Pseudomonadati</taxon>
        <taxon>Pseudomonadota</taxon>
        <taxon>Gammaproteobacteria</taxon>
        <taxon>Lysobacterales</taxon>
        <taxon>Lysobacteraceae</taxon>
        <taxon>Pseudoxanthomonas</taxon>
    </lineage>
</organism>
<dbReference type="GO" id="GO:0005886">
    <property type="term" value="C:plasma membrane"/>
    <property type="evidence" value="ECO:0007669"/>
    <property type="project" value="UniProtKB-SubCell"/>
</dbReference>
<dbReference type="PANTHER" id="PTHR30529">
    <property type="entry name" value="CYTOCHROME B561"/>
    <property type="match status" value="1"/>
</dbReference>
<feature type="transmembrane region" description="Helical" evidence="13">
    <location>
        <begin position="16"/>
        <end position="33"/>
    </location>
</feature>
<evidence type="ECO:0000256" key="5">
    <source>
        <dbReference type="ARBA" id="ARBA00022617"/>
    </source>
</evidence>
<evidence type="ECO:0000259" key="14">
    <source>
        <dbReference type="Pfam" id="PF01292"/>
    </source>
</evidence>
<keyword evidence="3" id="KW-0813">Transport</keyword>
<keyword evidence="5" id="KW-0349">Heme</keyword>
<dbReference type="GO" id="GO:0022904">
    <property type="term" value="P:respiratory electron transport chain"/>
    <property type="evidence" value="ECO:0007669"/>
    <property type="project" value="InterPro"/>
</dbReference>
<evidence type="ECO:0000256" key="7">
    <source>
        <dbReference type="ARBA" id="ARBA00022723"/>
    </source>
</evidence>
<dbReference type="InterPro" id="IPR016174">
    <property type="entry name" value="Di-haem_cyt_TM"/>
</dbReference>
<proteinExistence type="inferred from homology"/>
<evidence type="ECO:0000256" key="4">
    <source>
        <dbReference type="ARBA" id="ARBA00022475"/>
    </source>
</evidence>
<evidence type="ECO:0000256" key="11">
    <source>
        <dbReference type="ARBA" id="ARBA00023136"/>
    </source>
</evidence>
<keyword evidence="10" id="KW-0408">Iron</keyword>
<keyword evidence="8" id="KW-0249">Electron transport</keyword>
<keyword evidence="11 13" id="KW-0472">Membrane</keyword>
<keyword evidence="4" id="KW-1003">Cell membrane</keyword>
<dbReference type="Proteomes" id="UP000219374">
    <property type="component" value="Unassembled WGS sequence"/>
</dbReference>
<dbReference type="Gene3D" id="1.20.950.20">
    <property type="entry name" value="Transmembrane di-heme cytochromes, Chain C"/>
    <property type="match status" value="1"/>
</dbReference>
<evidence type="ECO:0000256" key="10">
    <source>
        <dbReference type="ARBA" id="ARBA00023004"/>
    </source>
</evidence>
<evidence type="ECO:0000313" key="16">
    <source>
        <dbReference type="Proteomes" id="UP000219374"/>
    </source>
</evidence>